<dbReference type="Gene3D" id="3.40.50.920">
    <property type="match status" value="1"/>
</dbReference>
<keyword evidence="11" id="KW-0106">Calcium</keyword>
<comment type="similarity">
    <text evidence="6">Belongs to the transketolase family.</text>
</comment>
<evidence type="ECO:0000256" key="8">
    <source>
        <dbReference type="ARBA" id="ARBA00013152"/>
    </source>
</evidence>
<evidence type="ECO:0000256" key="3">
    <source>
        <dbReference type="ARBA" id="ARBA00001941"/>
    </source>
</evidence>
<keyword evidence="12" id="KW-0460">Magnesium</keyword>
<evidence type="ECO:0000256" key="1">
    <source>
        <dbReference type="ARBA" id="ARBA00001913"/>
    </source>
</evidence>
<organism evidence="15 16">
    <name type="scientific">Galeopterus variegatus</name>
    <name type="common">Malayan flying lemur</name>
    <name type="synonym">Cynocephalus variegatus</name>
    <dbReference type="NCBI Taxonomy" id="482537"/>
    <lineage>
        <taxon>Eukaryota</taxon>
        <taxon>Metazoa</taxon>
        <taxon>Chordata</taxon>
        <taxon>Craniata</taxon>
        <taxon>Vertebrata</taxon>
        <taxon>Euteleostomi</taxon>
        <taxon>Mammalia</taxon>
        <taxon>Eutheria</taxon>
        <taxon>Euarchontoglires</taxon>
        <taxon>Dermoptera</taxon>
        <taxon>Cynocephalidae</taxon>
        <taxon>Galeopterus</taxon>
    </lineage>
</organism>
<evidence type="ECO:0000259" key="14">
    <source>
        <dbReference type="SMART" id="SM00861"/>
    </source>
</evidence>
<keyword evidence="10" id="KW-0479">Metal-binding</keyword>
<dbReference type="Pfam" id="PF02779">
    <property type="entry name" value="Transket_pyr"/>
    <property type="match status" value="1"/>
</dbReference>
<dbReference type="PANTHER" id="PTHR43195:SF2">
    <property type="entry name" value="TRANSKETOLASE-LIKE PROTEIN 1"/>
    <property type="match status" value="1"/>
</dbReference>
<dbReference type="InterPro" id="IPR029061">
    <property type="entry name" value="THDP-binding"/>
</dbReference>
<sequence length="614" mass="66717">MRTLLIPPGRISSVAAEVCAAMSDPEATSRVREPRPDQNTAQVLRDMANRLRIQSIRAMCSLDSGHSMSCNSAAEIMSVLLFHTMRYKQADPEHPDNDRFVLPKKLSLTDAVTGWCGQGLGAACGMAYTGKYFDKASFRVYCLVSDDISDGSVWEAMAFASHHALDNLVAIFDLNCVTHGGSSPAAYCTDIYQKRCEAFGCSTYVVDGRNVEALCHVFWQAAQVKNRPTAVIAKTLRGRGMPNIEDTDNWYGKPMSKERAEAIIELIESQIQTNRNLTPSLPIEDSPEISIGDVKMTTPPAYQIGGKLATQKACGLALAKLGHVNERLIVLDGDNRNTFSEVFKNEHPERFIECFIAEQNMVSVALGCAYRGRTIAFASTFAAFLTRAFDQIRAGALAEMNVNLIGSHCGVSVGEDGPLLMALEDLALFRAIPNCTIFYPSDAVSTERAVYLAASNKGMCFIRTSQPETAVIYTPQEKFEIGQAKVVRKSVNDKVTVIGAGVTLHEALEAADNLSKEDIFIRVIDLFTIKPLDVATIIFNAKATGGQIITVEDHYPEGGIGEAVCAAVSTERDIVVHQLAVSGVPQGGKPQELLDMFGISAKHITVAVKCIVMD</sequence>
<dbReference type="Proteomes" id="UP000694923">
    <property type="component" value="Unplaced"/>
</dbReference>
<keyword evidence="9" id="KW-0808">Transferase</keyword>
<dbReference type="Gene3D" id="3.40.50.970">
    <property type="match status" value="2"/>
</dbReference>
<dbReference type="InterPro" id="IPR009014">
    <property type="entry name" value="Transketo_C/PFOR_II"/>
</dbReference>
<gene>
    <name evidence="16" type="primary">TKTL1</name>
</gene>
<comment type="cofactor">
    <cofactor evidence="2">
        <name>Mn(2+)</name>
        <dbReference type="ChEBI" id="CHEBI:29035"/>
    </cofactor>
</comment>
<dbReference type="Pfam" id="PF02780">
    <property type="entry name" value="Transketolase_C"/>
    <property type="match status" value="1"/>
</dbReference>
<evidence type="ECO:0000256" key="12">
    <source>
        <dbReference type="ARBA" id="ARBA00022842"/>
    </source>
</evidence>
<evidence type="ECO:0000256" key="11">
    <source>
        <dbReference type="ARBA" id="ARBA00022837"/>
    </source>
</evidence>
<comment type="cofactor">
    <cofactor evidence="1">
        <name>Ca(2+)</name>
        <dbReference type="ChEBI" id="CHEBI:29108"/>
    </cofactor>
</comment>
<dbReference type="InterPro" id="IPR005475">
    <property type="entry name" value="Transketolase-like_Pyr-bd"/>
</dbReference>
<dbReference type="CDD" id="cd07033">
    <property type="entry name" value="TPP_PYR_DXS_TK_like"/>
    <property type="match status" value="1"/>
</dbReference>
<reference evidence="16" key="1">
    <citation type="submission" date="2025-08" db="UniProtKB">
        <authorList>
            <consortium name="RefSeq"/>
        </authorList>
    </citation>
    <scope>IDENTIFICATION</scope>
</reference>
<dbReference type="SUPFAM" id="SSF52518">
    <property type="entry name" value="Thiamin diphosphate-binding fold (THDP-binding)"/>
    <property type="match status" value="2"/>
</dbReference>
<evidence type="ECO:0000256" key="10">
    <source>
        <dbReference type="ARBA" id="ARBA00022723"/>
    </source>
</evidence>
<evidence type="ECO:0000256" key="13">
    <source>
        <dbReference type="ARBA" id="ARBA00023052"/>
    </source>
</evidence>
<comment type="cofactor">
    <cofactor evidence="4">
        <name>Mg(2+)</name>
        <dbReference type="ChEBI" id="CHEBI:18420"/>
    </cofactor>
</comment>
<dbReference type="SMART" id="SM00861">
    <property type="entry name" value="Transket_pyr"/>
    <property type="match status" value="1"/>
</dbReference>
<comment type="cofactor">
    <cofactor evidence="3">
        <name>Co(2+)</name>
        <dbReference type="ChEBI" id="CHEBI:48828"/>
    </cofactor>
</comment>
<dbReference type="Pfam" id="PF00456">
    <property type="entry name" value="Transketolase_N"/>
    <property type="match status" value="1"/>
</dbReference>
<proteinExistence type="inferred from homology"/>
<evidence type="ECO:0000256" key="4">
    <source>
        <dbReference type="ARBA" id="ARBA00001946"/>
    </source>
</evidence>
<feature type="domain" description="Transketolase-like pyrimidine-binding" evidence="14">
    <location>
        <begin position="308"/>
        <end position="471"/>
    </location>
</feature>
<evidence type="ECO:0000256" key="7">
    <source>
        <dbReference type="ARBA" id="ARBA00011738"/>
    </source>
</evidence>
<dbReference type="InterPro" id="IPR005474">
    <property type="entry name" value="Transketolase_N"/>
</dbReference>
<evidence type="ECO:0000313" key="16">
    <source>
        <dbReference type="RefSeq" id="XP_008576632.1"/>
    </source>
</evidence>
<dbReference type="InterPro" id="IPR051424">
    <property type="entry name" value="Transketolase-like"/>
</dbReference>
<keyword evidence="15" id="KW-1185">Reference proteome</keyword>
<evidence type="ECO:0000256" key="5">
    <source>
        <dbReference type="ARBA" id="ARBA00001964"/>
    </source>
</evidence>
<comment type="subunit">
    <text evidence="7">Homodimer.</text>
</comment>
<protein>
    <recommendedName>
        <fullName evidence="8">transketolase</fullName>
        <ecNumber evidence="8">2.2.1.1</ecNumber>
    </recommendedName>
</protein>
<dbReference type="GeneID" id="103595097"/>
<dbReference type="SUPFAM" id="SSF52922">
    <property type="entry name" value="TK C-terminal domain-like"/>
    <property type="match status" value="1"/>
</dbReference>
<evidence type="ECO:0000313" key="15">
    <source>
        <dbReference type="Proteomes" id="UP000694923"/>
    </source>
</evidence>
<keyword evidence="13" id="KW-0786">Thiamine pyrophosphate</keyword>
<dbReference type="NCBIfam" id="NF004559">
    <property type="entry name" value="PRK05899.2-5"/>
    <property type="match status" value="1"/>
</dbReference>
<dbReference type="RefSeq" id="XP_008576632.1">
    <property type="nucleotide sequence ID" value="XM_008578410.1"/>
</dbReference>
<name>A0ABM0R7P1_GALVR</name>
<dbReference type="EC" id="2.2.1.1" evidence="8"/>
<accession>A0ABM0R7P1</accession>
<evidence type="ECO:0000256" key="6">
    <source>
        <dbReference type="ARBA" id="ARBA00007131"/>
    </source>
</evidence>
<dbReference type="PANTHER" id="PTHR43195">
    <property type="entry name" value="TRANSKETOLASE"/>
    <property type="match status" value="1"/>
</dbReference>
<comment type="cofactor">
    <cofactor evidence="5">
        <name>thiamine diphosphate</name>
        <dbReference type="ChEBI" id="CHEBI:58937"/>
    </cofactor>
</comment>
<evidence type="ECO:0000256" key="2">
    <source>
        <dbReference type="ARBA" id="ARBA00001936"/>
    </source>
</evidence>
<dbReference type="InterPro" id="IPR033248">
    <property type="entry name" value="Transketolase_C"/>
</dbReference>
<evidence type="ECO:0000256" key="9">
    <source>
        <dbReference type="ARBA" id="ARBA00022679"/>
    </source>
</evidence>